<evidence type="ECO:0000313" key="2">
    <source>
        <dbReference type="EMBL" id="MED4399997.1"/>
    </source>
</evidence>
<keyword evidence="1" id="KW-0472">Membrane</keyword>
<reference evidence="2 3" key="1">
    <citation type="submission" date="2023-03" db="EMBL/GenBank/DDBJ databases">
        <title>Bacillus Genome Sequencing.</title>
        <authorList>
            <person name="Dunlap C."/>
        </authorList>
    </citation>
    <scope>NUCLEOTIDE SEQUENCE [LARGE SCALE GENOMIC DNA]</scope>
    <source>
        <strain evidence="2 3">NRS-1717</strain>
    </source>
</reference>
<dbReference type="EMBL" id="JARTFS010000001">
    <property type="protein sequence ID" value="MED4399997.1"/>
    <property type="molecule type" value="Genomic_DNA"/>
</dbReference>
<sequence length="89" mass="10236">MLDTILSIVVVIALIISIYYHIKKRKETGVTGIKSSLSPICFLLIAITNLFAYWFHFRGIISWGLTIVFLILGAYFTKYLLPPEKTDRR</sequence>
<gene>
    <name evidence="2" type="ORF">P9271_01295</name>
</gene>
<feature type="transmembrane region" description="Helical" evidence="1">
    <location>
        <begin position="60"/>
        <end position="81"/>
    </location>
</feature>
<keyword evidence="1" id="KW-0812">Transmembrane</keyword>
<keyword evidence="3" id="KW-1185">Reference proteome</keyword>
<keyword evidence="1" id="KW-1133">Transmembrane helix</keyword>
<accession>A0ABU6NS78</accession>
<evidence type="ECO:0000313" key="3">
    <source>
        <dbReference type="Proteomes" id="UP001342826"/>
    </source>
</evidence>
<dbReference type="Proteomes" id="UP001342826">
    <property type="component" value="Unassembled WGS sequence"/>
</dbReference>
<comment type="caution">
    <text evidence="2">The sequence shown here is derived from an EMBL/GenBank/DDBJ whole genome shotgun (WGS) entry which is preliminary data.</text>
</comment>
<dbReference type="RefSeq" id="WP_066229445.1">
    <property type="nucleotide sequence ID" value="NZ_JARTFQ010000005.1"/>
</dbReference>
<protein>
    <submittedName>
        <fullName evidence="2">Uncharacterized protein</fullName>
    </submittedName>
</protein>
<name>A0ABU6NS78_9BACI</name>
<feature type="transmembrane region" description="Helical" evidence="1">
    <location>
        <begin position="34"/>
        <end position="54"/>
    </location>
</feature>
<evidence type="ECO:0000256" key="1">
    <source>
        <dbReference type="SAM" id="Phobius"/>
    </source>
</evidence>
<proteinExistence type="predicted"/>
<organism evidence="2 3">
    <name type="scientific">Metabacillus fastidiosus</name>
    <dbReference type="NCBI Taxonomy" id="1458"/>
    <lineage>
        <taxon>Bacteria</taxon>
        <taxon>Bacillati</taxon>
        <taxon>Bacillota</taxon>
        <taxon>Bacilli</taxon>
        <taxon>Bacillales</taxon>
        <taxon>Bacillaceae</taxon>
        <taxon>Metabacillus</taxon>
    </lineage>
</organism>
<feature type="transmembrane region" description="Helical" evidence="1">
    <location>
        <begin position="6"/>
        <end position="22"/>
    </location>
</feature>
<dbReference type="GeneID" id="301141152"/>